<keyword evidence="2" id="KW-0732">Signal</keyword>
<name>A0ABS5FZG8_9BRAD</name>
<dbReference type="EMBL" id="JAFCLK010000001">
    <property type="protein sequence ID" value="MBR1134422.1"/>
    <property type="molecule type" value="Genomic_DNA"/>
</dbReference>
<accession>A0ABS5FZG8</accession>
<feature type="chain" id="PRO_5047053780" evidence="2">
    <location>
        <begin position="23"/>
        <end position="90"/>
    </location>
</feature>
<feature type="transmembrane region" description="Helical" evidence="1">
    <location>
        <begin position="38"/>
        <end position="57"/>
    </location>
</feature>
<keyword evidence="1" id="KW-1133">Transmembrane helix</keyword>
<dbReference type="Proteomes" id="UP001314635">
    <property type="component" value="Unassembled WGS sequence"/>
</dbReference>
<sequence>MSIRTRITALALATLAVTGSVAATSTPAEAHGFHHWGWGVGAGLVGAAVVGSAIAASNEGPYYGGYRYCRWVPQYDVYGQYVGRVRTCRY</sequence>
<keyword evidence="1" id="KW-0812">Transmembrane</keyword>
<feature type="signal peptide" evidence="2">
    <location>
        <begin position="1"/>
        <end position="22"/>
    </location>
</feature>
<reference evidence="4" key="1">
    <citation type="journal article" date="2021" name="ISME J.">
        <title>Evolutionary origin and ecological implication of a unique nif island in free-living Bradyrhizobium lineages.</title>
        <authorList>
            <person name="Tao J."/>
        </authorList>
    </citation>
    <scope>NUCLEOTIDE SEQUENCE [LARGE SCALE GENOMIC DNA]</scope>
    <source>
        <strain evidence="4">SZCCT0094</strain>
    </source>
</reference>
<protein>
    <submittedName>
        <fullName evidence="3">Uncharacterized protein</fullName>
    </submittedName>
</protein>
<evidence type="ECO:0000313" key="3">
    <source>
        <dbReference type="EMBL" id="MBR1134422.1"/>
    </source>
</evidence>
<comment type="caution">
    <text evidence="3">The sequence shown here is derived from an EMBL/GenBank/DDBJ whole genome shotgun (WGS) entry which is preliminary data.</text>
</comment>
<dbReference type="RefSeq" id="WP_012047228.1">
    <property type="nucleotide sequence ID" value="NZ_JABFDP010000004.1"/>
</dbReference>
<gene>
    <name evidence="3" type="ORF">JQ619_01440</name>
</gene>
<proteinExistence type="predicted"/>
<evidence type="ECO:0000313" key="4">
    <source>
        <dbReference type="Proteomes" id="UP001314635"/>
    </source>
</evidence>
<keyword evidence="1" id="KW-0472">Membrane</keyword>
<evidence type="ECO:0000256" key="1">
    <source>
        <dbReference type="SAM" id="Phobius"/>
    </source>
</evidence>
<evidence type="ECO:0000256" key="2">
    <source>
        <dbReference type="SAM" id="SignalP"/>
    </source>
</evidence>
<keyword evidence="4" id="KW-1185">Reference proteome</keyword>
<organism evidence="3 4">
    <name type="scientific">Bradyrhizobium denitrificans</name>
    <dbReference type="NCBI Taxonomy" id="2734912"/>
    <lineage>
        <taxon>Bacteria</taxon>
        <taxon>Pseudomonadati</taxon>
        <taxon>Pseudomonadota</taxon>
        <taxon>Alphaproteobacteria</taxon>
        <taxon>Hyphomicrobiales</taxon>
        <taxon>Nitrobacteraceae</taxon>
        <taxon>Bradyrhizobium</taxon>
    </lineage>
</organism>